<protein>
    <submittedName>
        <fullName evidence="1">Uncharacterized protein</fullName>
    </submittedName>
</protein>
<evidence type="ECO:0000313" key="2">
    <source>
        <dbReference type="Proteomes" id="UP000617426"/>
    </source>
</evidence>
<dbReference type="Proteomes" id="UP000617426">
    <property type="component" value="Unassembled WGS sequence"/>
</dbReference>
<proteinExistence type="predicted"/>
<gene>
    <name evidence="1" type="ORF">HD592_001686</name>
</gene>
<sequence length="66" mass="7262">MQSLIEALDRWAHKQADFADFPIFAPDSDCGAVERAALVDELDKIISLTRLISSASVIAVKAKEHH</sequence>
<reference evidence="1" key="1">
    <citation type="submission" date="2020-08" db="EMBL/GenBank/DDBJ databases">
        <title>Sequencing the genomes of 1000 actinobacteria strains.</title>
        <authorList>
            <person name="Klenk H.-P."/>
        </authorList>
    </citation>
    <scope>NUCLEOTIDE SEQUENCE</scope>
    <source>
        <strain evidence="1">DSM 10695</strain>
    </source>
</reference>
<name>A0A923IZ94_9ACTO</name>
<dbReference type="AlphaFoldDB" id="A0A923IZ94"/>
<evidence type="ECO:0000313" key="1">
    <source>
        <dbReference type="EMBL" id="MBB6335121.1"/>
    </source>
</evidence>
<comment type="caution">
    <text evidence="1">The sequence shown here is derived from an EMBL/GenBank/DDBJ whole genome shotgun (WGS) entry which is preliminary data.</text>
</comment>
<organism evidence="1 2">
    <name type="scientific">Schaalia hyovaginalis</name>
    <dbReference type="NCBI Taxonomy" id="29316"/>
    <lineage>
        <taxon>Bacteria</taxon>
        <taxon>Bacillati</taxon>
        <taxon>Actinomycetota</taxon>
        <taxon>Actinomycetes</taxon>
        <taxon>Actinomycetales</taxon>
        <taxon>Actinomycetaceae</taxon>
        <taxon>Schaalia</taxon>
    </lineage>
</organism>
<keyword evidence="2" id="KW-1185">Reference proteome</keyword>
<dbReference type="EMBL" id="JACHMK010000001">
    <property type="protein sequence ID" value="MBB6335121.1"/>
    <property type="molecule type" value="Genomic_DNA"/>
</dbReference>
<dbReference type="RefSeq" id="WP_184453310.1">
    <property type="nucleotide sequence ID" value="NZ_JACHMK010000001.1"/>
</dbReference>
<accession>A0A923IZ94</accession>